<reference evidence="2" key="1">
    <citation type="submission" date="2022-11" db="EMBL/GenBank/DDBJ databases">
        <authorList>
            <person name="Petersen C."/>
        </authorList>
    </citation>
    <scope>NUCLEOTIDE SEQUENCE</scope>
    <source>
        <strain evidence="2">IBT 19713</strain>
    </source>
</reference>
<comment type="caution">
    <text evidence="2">The sequence shown here is derived from an EMBL/GenBank/DDBJ whole genome shotgun (WGS) entry which is preliminary data.</text>
</comment>
<proteinExistence type="predicted"/>
<keyword evidence="3" id="KW-1185">Reference proteome</keyword>
<dbReference type="GeneID" id="83199487"/>
<evidence type="ECO:0000313" key="3">
    <source>
        <dbReference type="Proteomes" id="UP001150941"/>
    </source>
</evidence>
<evidence type="ECO:0000256" key="1">
    <source>
        <dbReference type="SAM" id="MobiDB-lite"/>
    </source>
</evidence>
<dbReference type="RefSeq" id="XP_058335325.1">
    <property type="nucleotide sequence ID" value="XM_058472184.1"/>
</dbReference>
<dbReference type="EMBL" id="JAPQKS010000002">
    <property type="protein sequence ID" value="KAJ5247904.1"/>
    <property type="molecule type" value="Genomic_DNA"/>
</dbReference>
<name>A0A9W9PJI4_9EURO</name>
<feature type="compositionally biased region" description="Low complexity" evidence="1">
    <location>
        <begin position="65"/>
        <end position="84"/>
    </location>
</feature>
<sequence length="197" mass="22035">MTQCCQVQRAKDYLFITYLPSSKPSEDEKARARLQVRSHAAQKRYDRDNGNVNVQNKHLHGRSDSTISNTNTATASASEAESSSFVPHLPSPRIAFTDDDQHASAEVYSQDRSLSQLQSRTPKHLTNRIGDSPFAIAGIERFGSGSRDPFHSYPPRCPSAGSFEKCFTYSVYSLAPSDMTFSKLMLRPVYFMAFLDP</sequence>
<reference evidence="2" key="2">
    <citation type="journal article" date="2023" name="IMA Fungus">
        <title>Comparative genomic study of the Penicillium genus elucidates a diverse pangenome and 15 lateral gene transfer events.</title>
        <authorList>
            <person name="Petersen C."/>
            <person name="Sorensen T."/>
            <person name="Nielsen M.R."/>
            <person name="Sondergaard T.E."/>
            <person name="Sorensen J.L."/>
            <person name="Fitzpatrick D.A."/>
            <person name="Frisvad J.C."/>
            <person name="Nielsen K.L."/>
        </authorList>
    </citation>
    <scope>NUCLEOTIDE SEQUENCE</scope>
    <source>
        <strain evidence="2">IBT 19713</strain>
    </source>
</reference>
<organism evidence="2 3">
    <name type="scientific">Penicillium chermesinum</name>
    <dbReference type="NCBI Taxonomy" id="63820"/>
    <lineage>
        <taxon>Eukaryota</taxon>
        <taxon>Fungi</taxon>
        <taxon>Dikarya</taxon>
        <taxon>Ascomycota</taxon>
        <taxon>Pezizomycotina</taxon>
        <taxon>Eurotiomycetes</taxon>
        <taxon>Eurotiomycetidae</taxon>
        <taxon>Eurotiales</taxon>
        <taxon>Aspergillaceae</taxon>
        <taxon>Penicillium</taxon>
    </lineage>
</organism>
<dbReference type="AlphaFoldDB" id="A0A9W9PJI4"/>
<accession>A0A9W9PJI4</accession>
<evidence type="ECO:0000313" key="2">
    <source>
        <dbReference type="EMBL" id="KAJ5247904.1"/>
    </source>
</evidence>
<gene>
    <name evidence="2" type="ORF">N7468_002887</name>
</gene>
<feature type="region of interest" description="Disordered" evidence="1">
    <location>
        <begin position="24"/>
        <end position="96"/>
    </location>
</feature>
<feature type="compositionally biased region" description="Basic residues" evidence="1">
    <location>
        <begin position="32"/>
        <end position="42"/>
    </location>
</feature>
<protein>
    <submittedName>
        <fullName evidence="2">Uncharacterized protein</fullName>
    </submittedName>
</protein>
<dbReference type="Proteomes" id="UP001150941">
    <property type="component" value="Unassembled WGS sequence"/>
</dbReference>